<proteinExistence type="predicted"/>
<accession>A0A8H7PT84</accession>
<evidence type="ECO:0000313" key="3">
    <source>
        <dbReference type="Proteomes" id="UP000612746"/>
    </source>
</evidence>
<evidence type="ECO:0000256" key="1">
    <source>
        <dbReference type="SAM" id="MobiDB-lite"/>
    </source>
</evidence>
<keyword evidence="3" id="KW-1185">Reference proteome</keyword>
<dbReference type="Proteomes" id="UP000612746">
    <property type="component" value="Unassembled WGS sequence"/>
</dbReference>
<dbReference type="EMBL" id="JAEPRA010000010">
    <property type="protein sequence ID" value="KAG2179666.1"/>
    <property type="molecule type" value="Genomic_DNA"/>
</dbReference>
<evidence type="ECO:0000313" key="2">
    <source>
        <dbReference type="EMBL" id="KAG2179666.1"/>
    </source>
</evidence>
<dbReference type="OrthoDB" id="2124915at2759"/>
<comment type="caution">
    <text evidence="2">The sequence shown here is derived from an EMBL/GenBank/DDBJ whole genome shotgun (WGS) entry which is preliminary data.</text>
</comment>
<dbReference type="AlphaFoldDB" id="A0A8H7PT84"/>
<name>A0A8H7PT84_9FUNG</name>
<organism evidence="2 3">
    <name type="scientific">Umbelopsis vinacea</name>
    <dbReference type="NCBI Taxonomy" id="44442"/>
    <lineage>
        <taxon>Eukaryota</taxon>
        <taxon>Fungi</taxon>
        <taxon>Fungi incertae sedis</taxon>
        <taxon>Mucoromycota</taxon>
        <taxon>Mucoromycotina</taxon>
        <taxon>Umbelopsidomycetes</taxon>
        <taxon>Umbelopsidales</taxon>
        <taxon>Umbelopsidaceae</taxon>
        <taxon>Umbelopsis</taxon>
    </lineage>
</organism>
<feature type="region of interest" description="Disordered" evidence="1">
    <location>
        <begin position="26"/>
        <end position="73"/>
    </location>
</feature>
<gene>
    <name evidence="2" type="ORF">INT44_006514</name>
</gene>
<sequence length="512" mass="52960">MKPTILRYVVFFNLILAAMAKGGGGGGGGKGGGGGSTGGSTGGSSGGSKSGGSSSGGSTGGSTSSGGKVSGGGSGTFSGTKTGSVSNVGTYNFPSGSTGYARGGYGSYSKSTVGTSAYNTRGTYTNYYPTYGGGYGYGYPYGWYGFYNPAFLYWAILPIGFYGGYHTMYGRYNSEHGAYYAPQLTSQNSGSADVMINGTAYTADDNNYHFTYGLLTSTGRPALDAAFYASSDANANPADFAYRLTFWQLAEFTDANNNGVLDDGEAISNLIPLQGGWSTIQISNKTSSANASLTYLEGQTTSVITTSNNSSFNASLVFRFANLQINNTFALTYEPNSAEYEFSIHGYQPANPTNKLALLQVLSNVPSLPTAMDINSTTSADVAANIKTNETYGLSIGYYSEGRLEYSNQTNFVNVTFGNYSSQASQQVLGGLTPLDNWIWNGASPNGTSVLAVTLPALNNGSATVAGFAFLDVDVLGVGATGAGISFFSGSMNKASSLAVTGATVFTLLFVL</sequence>
<protein>
    <submittedName>
        <fullName evidence="2">Uncharacterized protein</fullName>
    </submittedName>
</protein>
<reference evidence="2" key="1">
    <citation type="submission" date="2020-12" db="EMBL/GenBank/DDBJ databases">
        <title>Metabolic potential, ecology and presence of endohyphal bacteria is reflected in genomic diversity of Mucoromycotina.</title>
        <authorList>
            <person name="Muszewska A."/>
            <person name="Okrasinska A."/>
            <person name="Steczkiewicz K."/>
            <person name="Drgas O."/>
            <person name="Orlowska M."/>
            <person name="Perlinska-Lenart U."/>
            <person name="Aleksandrzak-Piekarczyk T."/>
            <person name="Szatraj K."/>
            <person name="Zielenkiewicz U."/>
            <person name="Pilsyk S."/>
            <person name="Malc E."/>
            <person name="Mieczkowski P."/>
            <person name="Kruszewska J.S."/>
            <person name="Biernat P."/>
            <person name="Pawlowska J."/>
        </authorList>
    </citation>
    <scope>NUCLEOTIDE SEQUENCE</scope>
    <source>
        <strain evidence="2">WA0000051536</strain>
    </source>
</reference>